<dbReference type="SMART" id="SM00793">
    <property type="entry name" value="AgrB"/>
    <property type="match status" value="1"/>
</dbReference>
<protein>
    <recommendedName>
        <fullName evidence="11">AgrB-like protein</fullName>
    </recommendedName>
</protein>
<sequence length="193" mass="22504">MSKIENAVFRLLDQDHFSDLEREKLRFGIQIILAESYKIILVYSLAFLLDCIIPTLLAHLTFFLLRQVCLGYHFDNLWVCLCISIITFPIAIKYIALNYNSISTTYLYIIFAIILILIYTLSPKGTEKQPVINQEHKKYLRKKMTLRVLLIVGIFCIMPFGMKVFIAYGAFVESIMLIAQSMKGEFYYEMDHC</sequence>
<evidence type="ECO:0000256" key="8">
    <source>
        <dbReference type="SAM" id="Phobius"/>
    </source>
</evidence>
<dbReference type="AlphaFoldDB" id="A0A540V215"/>
<reference evidence="9 10" key="1">
    <citation type="submission" date="2019-06" db="EMBL/GenBank/DDBJ databases">
        <title>Genome sequence of Ureibacillus terrenus.</title>
        <authorList>
            <person name="Maclea K.S."/>
            <person name="Simoes M."/>
        </authorList>
    </citation>
    <scope>NUCLEOTIDE SEQUENCE [LARGE SCALE GENOMIC DNA]</scope>
    <source>
        <strain evidence="9 10">ATCC BAA-384</strain>
    </source>
</reference>
<dbReference type="GO" id="GO:0009372">
    <property type="term" value="P:quorum sensing"/>
    <property type="evidence" value="ECO:0007669"/>
    <property type="project" value="UniProtKB-KW"/>
</dbReference>
<evidence type="ECO:0000256" key="5">
    <source>
        <dbReference type="ARBA" id="ARBA00022801"/>
    </source>
</evidence>
<keyword evidence="10" id="KW-1185">Reference proteome</keyword>
<evidence type="ECO:0000313" key="9">
    <source>
        <dbReference type="EMBL" id="TQE90802.1"/>
    </source>
</evidence>
<dbReference type="GO" id="GO:0008233">
    <property type="term" value="F:peptidase activity"/>
    <property type="evidence" value="ECO:0007669"/>
    <property type="project" value="UniProtKB-KW"/>
</dbReference>
<feature type="transmembrane region" description="Helical" evidence="8">
    <location>
        <begin position="102"/>
        <end position="121"/>
    </location>
</feature>
<keyword evidence="5" id="KW-0378">Hydrolase</keyword>
<feature type="transmembrane region" description="Helical" evidence="8">
    <location>
        <begin position="148"/>
        <end position="171"/>
    </location>
</feature>
<keyword evidence="6 8" id="KW-1133">Transmembrane helix</keyword>
<feature type="transmembrane region" description="Helical" evidence="8">
    <location>
        <begin position="40"/>
        <end position="65"/>
    </location>
</feature>
<dbReference type="OrthoDB" id="2454346at2"/>
<keyword evidence="4 8" id="KW-0812">Transmembrane</keyword>
<accession>A0A540V215</accession>
<keyword evidence="1" id="KW-1003">Cell membrane</keyword>
<dbReference type="InterPro" id="IPR006741">
    <property type="entry name" value="AgrB"/>
</dbReference>
<keyword evidence="7 8" id="KW-0472">Membrane</keyword>
<dbReference type="Pfam" id="PF04647">
    <property type="entry name" value="AgrB"/>
    <property type="match status" value="1"/>
</dbReference>
<feature type="transmembrane region" description="Helical" evidence="8">
    <location>
        <begin position="77"/>
        <end position="96"/>
    </location>
</feature>
<evidence type="ECO:0000256" key="2">
    <source>
        <dbReference type="ARBA" id="ARBA00022654"/>
    </source>
</evidence>
<gene>
    <name evidence="9" type="ORF">FKZ59_08040</name>
</gene>
<proteinExistence type="predicted"/>
<evidence type="ECO:0008006" key="11">
    <source>
        <dbReference type="Google" id="ProtNLM"/>
    </source>
</evidence>
<keyword evidence="3" id="KW-0645">Protease</keyword>
<evidence type="ECO:0000256" key="4">
    <source>
        <dbReference type="ARBA" id="ARBA00022692"/>
    </source>
</evidence>
<dbReference type="EMBL" id="VIGD01000009">
    <property type="protein sequence ID" value="TQE90802.1"/>
    <property type="molecule type" value="Genomic_DNA"/>
</dbReference>
<organism evidence="9 10">
    <name type="scientific">Ureibacillus terrenus</name>
    <dbReference type="NCBI Taxonomy" id="118246"/>
    <lineage>
        <taxon>Bacteria</taxon>
        <taxon>Bacillati</taxon>
        <taxon>Bacillota</taxon>
        <taxon>Bacilli</taxon>
        <taxon>Bacillales</taxon>
        <taxon>Caryophanaceae</taxon>
        <taxon>Ureibacillus</taxon>
    </lineage>
</organism>
<name>A0A540V215_9BACL</name>
<evidence type="ECO:0000256" key="7">
    <source>
        <dbReference type="ARBA" id="ARBA00023136"/>
    </source>
</evidence>
<dbReference type="GO" id="GO:0006508">
    <property type="term" value="P:proteolysis"/>
    <property type="evidence" value="ECO:0007669"/>
    <property type="project" value="UniProtKB-KW"/>
</dbReference>
<evidence type="ECO:0000313" key="10">
    <source>
        <dbReference type="Proteomes" id="UP000315753"/>
    </source>
</evidence>
<dbReference type="Proteomes" id="UP000315753">
    <property type="component" value="Unassembled WGS sequence"/>
</dbReference>
<dbReference type="GO" id="GO:0016020">
    <property type="term" value="C:membrane"/>
    <property type="evidence" value="ECO:0007669"/>
    <property type="project" value="InterPro"/>
</dbReference>
<keyword evidence="2" id="KW-0673">Quorum sensing</keyword>
<comment type="caution">
    <text evidence="9">The sequence shown here is derived from an EMBL/GenBank/DDBJ whole genome shotgun (WGS) entry which is preliminary data.</text>
</comment>
<evidence type="ECO:0000256" key="3">
    <source>
        <dbReference type="ARBA" id="ARBA00022670"/>
    </source>
</evidence>
<evidence type="ECO:0000256" key="6">
    <source>
        <dbReference type="ARBA" id="ARBA00022989"/>
    </source>
</evidence>
<evidence type="ECO:0000256" key="1">
    <source>
        <dbReference type="ARBA" id="ARBA00022475"/>
    </source>
</evidence>